<evidence type="ECO:0000313" key="1">
    <source>
        <dbReference type="EMBL" id="MPC09480.1"/>
    </source>
</evidence>
<name>A0A5B7CJG9_PORTR</name>
<comment type="caution">
    <text evidence="1">The sequence shown here is derived from an EMBL/GenBank/DDBJ whole genome shotgun (WGS) entry which is preliminary data.</text>
</comment>
<dbReference type="AlphaFoldDB" id="A0A5B7CJG9"/>
<dbReference type="EMBL" id="VSRR010000071">
    <property type="protein sequence ID" value="MPC09480.1"/>
    <property type="molecule type" value="Genomic_DNA"/>
</dbReference>
<gene>
    <name evidence="1" type="ORF">E2C01_002092</name>
</gene>
<accession>A0A5B7CJG9</accession>
<reference evidence="1 2" key="1">
    <citation type="submission" date="2019-05" db="EMBL/GenBank/DDBJ databases">
        <title>Another draft genome of Portunus trituberculatus and its Hox gene families provides insights of decapod evolution.</title>
        <authorList>
            <person name="Jeong J.-H."/>
            <person name="Song I."/>
            <person name="Kim S."/>
            <person name="Choi T."/>
            <person name="Kim D."/>
            <person name="Ryu S."/>
            <person name="Kim W."/>
        </authorList>
    </citation>
    <scope>NUCLEOTIDE SEQUENCE [LARGE SCALE GENOMIC DNA]</scope>
    <source>
        <tissue evidence="1">Muscle</tissue>
    </source>
</reference>
<keyword evidence="2" id="KW-1185">Reference proteome</keyword>
<sequence>MGLMGGCTWSILGMEVRGSVVEAAWSSRWAAGVQGMGLMRGKDPPMRVIERVGEGSWEAVQVCLLVLHEVQSCGPGQGGDVGLGSHGLGGDGAFPPGHSGSAVVQYCCVIPQTSYSV</sequence>
<dbReference type="Proteomes" id="UP000324222">
    <property type="component" value="Unassembled WGS sequence"/>
</dbReference>
<evidence type="ECO:0000313" key="2">
    <source>
        <dbReference type="Proteomes" id="UP000324222"/>
    </source>
</evidence>
<protein>
    <submittedName>
        <fullName evidence="1">Uncharacterized protein</fullName>
    </submittedName>
</protein>
<organism evidence="1 2">
    <name type="scientific">Portunus trituberculatus</name>
    <name type="common">Swimming crab</name>
    <name type="synonym">Neptunus trituberculatus</name>
    <dbReference type="NCBI Taxonomy" id="210409"/>
    <lineage>
        <taxon>Eukaryota</taxon>
        <taxon>Metazoa</taxon>
        <taxon>Ecdysozoa</taxon>
        <taxon>Arthropoda</taxon>
        <taxon>Crustacea</taxon>
        <taxon>Multicrustacea</taxon>
        <taxon>Malacostraca</taxon>
        <taxon>Eumalacostraca</taxon>
        <taxon>Eucarida</taxon>
        <taxon>Decapoda</taxon>
        <taxon>Pleocyemata</taxon>
        <taxon>Brachyura</taxon>
        <taxon>Eubrachyura</taxon>
        <taxon>Portunoidea</taxon>
        <taxon>Portunidae</taxon>
        <taxon>Portuninae</taxon>
        <taxon>Portunus</taxon>
    </lineage>
</organism>
<proteinExistence type="predicted"/>